<dbReference type="Proteomes" id="UP001162992">
    <property type="component" value="Chromosome 4"/>
</dbReference>
<gene>
    <name evidence="1" type="ORF">O6H91_04G107600</name>
</gene>
<accession>A0ACC2E026</accession>
<comment type="caution">
    <text evidence="1">The sequence shown here is derived from an EMBL/GenBank/DDBJ whole genome shotgun (WGS) entry which is preliminary data.</text>
</comment>
<dbReference type="EMBL" id="CM055095">
    <property type="protein sequence ID" value="KAJ7559934.1"/>
    <property type="molecule type" value="Genomic_DNA"/>
</dbReference>
<protein>
    <submittedName>
        <fullName evidence="1">Uncharacterized protein</fullName>
    </submittedName>
</protein>
<evidence type="ECO:0000313" key="1">
    <source>
        <dbReference type="EMBL" id="KAJ7559934.1"/>
    </source>
</evidence>
<organism evidence="1 2">
    <name type="scientific">Diphasiastrum complanatum</name>
    <name type="common">Issler's clubmoss</name>
    <name type="synonym">Lycopodium complanatum</name>
    <dbReference type="NCBI Taxonomy" id="34168"/>
    <lineage>
        <taxon>Eukaryota</taxon>
        <taxon>Viridiplantae</taxon>
        <taxon>Streptophyta</taxon>
        <taxon>Embryophyta</taxon>
        <taxon>Tracheophyta</taxon>
        <taxon>Lycopodiopsida</taxon>
        <taxon>Lycopodiales</taxon>
        <taxon>Lycopodiaceae</taxon>
        <taxon>Lycopodioideae</taxon>
        <taxon>Diphasiastrum</taxon>
    </lineage>
</organism>
<reference evidence="2" key="1">
    <citation type="journal article" date="2024" name="Proc. Natl. Acad. Sci. U.S.A.">
        <title>Extraordinary preservation of gene collinearity over three hundred million years revealed in homosporous lycophytes.</title>
        <authorList>
            <person name="Li C."/>
            <person name="Wickell D."/>
            <person name="Kuo L.Y."/>
            <person name="Chen X."/>
            <person name="Nie B."/>
            <person name="Liao X."/>
            <person name="Peng D."/>
            <person name="Ji J."/>
            <person name="Jenkins J."/>
            <person name="Williams M."/>
            <person name="Shu S."/>
            <person name="Plott C."/>
            <person name="Barry K."/>
            <person name="Rajasekar S."/>
            <person name="Grimwood J."/>
            <person name="Han X."/>
            <person name="Sun S."/>
            <person name="Hou Z."/>
            <person name="He W."/>
            <person name="Dai G."/>
            <person name="Sun C."/>
            <person name="Schmutz J."/>
            <person name="Leebens-Mack J.H."/>
            <person name="Li F.W."/>
            <person name="Wang L."/>
        </authorList>
    </citation>
    <scope>NUCLEOTIDE SEQUENCE [LARGE SCALE GENOMIC DNA]</scope>
    <source>
        <strain evidence="2">cv. PW_Plant_1</strain>
    </source>
</reference>
<sequence>MEWFIRLTQYVISVYVFMWKHNVSHQLNILDMSMLITFVTDKIHDKVGQPIGSSCSTAERPMIVAIIKLGPKAYGYHVSICVKGSKNVVKPIENEAMKHDECMRDSIPVHGRHCVACNVIAHVVYQWPL</sequence>
<name>A0ACC2E026_DIPCM</name>
<evidence type="ECO:0000313" key="2">
    <source>
        <dbReference type="Proteomes" id="UP001162992"/>
    </source>
</evidence>
<proteinExistence type="predicted"/>
<keyword evidence="2" id="KW-1185">Reference proteome</keyword>